<gene>
    <name evidence="1" type="ORF">BJX63DRAFT_416693</name>
</gene>
<accession>A0ABR4GRN8</accession>
<dbReference type="Proteomes" id="UP001610334">
    <property type="component" value="Unassembled WGS sequence"/>
</dbReference>
<keyword evidence="2" id="KW-1185">Reference proteome</keyword>
<organism evidence="1 2">
    <name type="scientific">Aspergillus granulosus</name>
    <dbReference type="NCBI Taxonomy" id="176169"/>
    <lineage>
        <taxon>Eukaryota</taxon>
        <taxon>Fungi</taxon>
        <taxon>Dikarya</taxon>
        <taxon>Ascomycota</taxon>
        <taxon>Pezizomycotina</taxon>
        <taxon>Eurotiomycetes</taxon>
        <taxon>Eurotiomycetidae</taxon>
        <taxon>Eurotiales</taxon>
        <taxon>Aspergillaceae</taxon>
        <taxon>Aspergillus</taxon>
        <taxon>Aspergillus subgen. Nidulantes</taxon>
    </lineage>
</organism>
<sequence>MNPQKLSPTAEDIRLKIKAMIPELSHQAVENRAALLKTEKNGNKTYGGDLLGAQISLLSRQLPIPDPENWGWRLLYFAVPTTVTARKRGFLIPLSRETLCDGILKEAASEEASQEEASQEGFYVETAPDAGTKVNSETAAIYFVPR</sequence>
<evidence type="ECO:0000313" key="2">
    <source>
        <dbReference type="Proteomes" id="UP001610334"/>
    </source>
</evidence>
<proteinExistence type="predicted"/>
<protein>
    <submittedName>
        <fullName evidence="1">Uncharacterized protein</fullName>
    </submittedName>
</protein>
<comment type="caution">
    <text evidence="1">The sequence shown here is derived from an EMBL/GenBank/DDBJ whole genome shotgun (WGS) entry which is preliminary data.</text>
</comment>
<evidence type="ECO:0000313" key="1">
    <source>
        <dbReference type="EMBL" id="KAL2801716.1"/>
    </source>
</evidence>
<dbReference type="EMBL" id="JBFXLT010000259">
    <property type="protein sequence ID" value="KAL2801716.1"/>
    <property type="molecule type" value="Genomic_DNA"/>
</dbReference>
<reference evidence="1 2" key="1">
    <citation type="submission" date="2024-07" db="EMBL/GenBank/DDBJ databases">
        <title>Section-level genome sequencing and comparative genomics of Aspergillus sections Usti and Cavernicolus.</title>
        <authorList>
            <consortium name="Lawrence Berkeley National Laboratory"/>
            <person name="Nybo J.L."/>
            <person name="Vesth T.C."/>
            <person name="Theobald S."/>
            <person name="Frisvad J.C."/>
            <person name="Larsen T.O."/>
            <person name="Kjaerboelling I."/>
            <person name="Rothschild-Mancinelli K."/>
            <person name="Lyhne E.K."/>
            <person name="Kogle M.E."/>
            <person name="Barry K."/>
            <person name="Clum A."/>
            <person name="Na H."/>
            <person name="Ledsgaard L."/>
            <person name="Lin J."/>
            <person name="Lipzen A."/>
            <person name="Kuo A."/>
            <person name="Riley R."/>
            <person name="Mondo S."/>
            <person name="Labutti K."/>
            <person name="Haridas S."/>
            <person name="Pangalinan J."/>
            <person name="Salamov A.A."/>
            <person name="Simmons B.A."/>
            <person name="Magnuson J.K."/>
            <person name="Chen J."/>
            <person name="Drula E."/>
            <person name="Henrissat B."/>
            <person name="Wiebenga A."/>
            <person name="Lubbers R.J."/>
            <person name="Gomes A.C."/>
            <person name="Makela M.R."/>
            <person name="Stajich J."/>
            <person name="Grigoriev I.V."/>
            <person name="Mortensen U.H."/>
            <person name="De Vries R.P."/>
            <person name="Baker S.E."/>
            <person name="Andersen M.R."/>
        </authorList>
    </citation>
    <scope>NUCLEOTIDE SEQUENCE [LARGE SCALE GENOMIC DNA]</scope>
    <source>
        <strain evidence="1 2">CBS 588.65</strain>
    </source>
</reference>
<name>A0ABR4GRN8_9EURO</name>